<dbReference type="InterPro" id="IPR029787">
    <property type="entry name" value="Nucleotide_cyclase"/>
</dbReference>
<dbReference type="InterPro" id="IPR043128">
    <property type="entry name" value="Rev_trsase/Diguanyl_cyclase"/>
</dbReference>
<protein>
    <submittedName>
        <fullName evidence="3">Diguanylate cyclase</fullName>
    </submittedName>
</protein>
<accession>A0A3D0KCA0</accession>
<dbReference type="SUPFAM" id="SSF55073">
    <property type="entry name" value="Nucleotide cyclase"/>
    <property type="match status" value="1"/>
</dbReference>
<feature type="transmembrane region" description="Helical" evidence="1">
    <location>
        <begin position="67"/>
        <end position="84"/>
    </location>
</feature>
<dbReference type="InterPro" id="IPR000160">
    <property type="entry name" value="GGDEF_dom"/>
</dbReference>
<feature type="transmembrane region" description="Helical" evidence="1">
    <location>
        <begin position="12"/>
        <end position="32"/>
    </location>
</feature>
<keyword evidence="1" id="KW-0472">Membrane</keyword>
<keyword evidence="1" id="KW-1133">Transmembrane helix</keyword>
<dbReference type="PROSITE" id="PS50887">
    <property type="entry name" value="GGDEF"/>
    <property type="match status" value="1"/>
</dbReference>
<sequence length="310" mass="34951">MIDQLRHRHLMTFAYSASVILVAGYTFWLYGMGNYHDLLVPMFVTLLLLTALLMHHSQALNPVIPRAILLGSSYVITLATFYNYPSISTIWIGLPTAAAFFLLPLSSAFLLTVFSSPLWWILTRHSDASSETVIAYTALILLMALPPWEHARQRALLRATDPNDNDCNAYHIDTLKERLHNEFLRAAMLNKRLAVLVMHLPQLDMAEEQFGSRAKTALLGALCNEVNSRCRDHDLLGRAGNATFWLVLPDTSESGAMLVRERLQRALSQRVLVETGQLETRIAVCLPCRNESFERYINRLEARANALSIA</sequence>
<evidence type="ECO:0000259" key="2">
    <source>
        <dbReference type="PROSITE" id="PS50887"/>
    </source>
</evidence>
<evidence type="ECO:0000313" key="3">
    <source>
        <dbReference type="EMBL" id="HCA01123.1"/>
    </source>
</evidence>
<name>A0A3D0KCA0_9GAMM</name>
<feature type="transmembrane region" description="Helical" evidence="1">
    <location>
        <begin position="38"/>
        <end position="55"/>
    </location>
</feature>
<keyword evidence="1" id="KW-0812">Transmembrane</keyword>
<reference evidence="3" key="1">
    <citation type="journal article" date="2018" name="Nat. Biotechnol.">
        <title>A standardized bacterial taxonomy based on genome phylogeny substantially revises the tree of life.</title>
        <authorList>
            <person name="Parks D.H."/>
            <person name="Chuvochina M."/>
            <person name="Waite D.W."/>
            <person name="Rinke C."/>
            <person name="Skarshewski A."/>
            <person name="Chaumeil P.A."/>
            <person name="Hugenholtz P."/>
        </authorList>
    </citation>
    <scope>NUCLEOTIDE SEQUENCE [LARGE SCALE GENOMIC DNA]</scope>
    <source>
        <strain evidence="3">UBA11284</strain>
    </source>
</reference>
<dbReference type="Gene3D" id="3.30.70.270">
    <property type="match status" value="1"/>
</dbReference>
<feature type="domain" description="GGDEF" evidence="2">
    <location>
        <begin position="191"/>
        <end position="310"/>
    </location>
</feature>
<comment type="caution">
    <text evidence="3">The sequence shown here is derived from an EMBL/GenBank/DDBJ whole genome shotgun (WGS) entry which is preliminary data.</text>
</comment>
<dbReference type="AlphaFoldDB" id="A0A3D0KCA0"/>
<evidence type="ECO:0000256" key="1">
    <source>
        <dbReference type="SAM" id="Phobius"/>
    </source>
</evidence>
<dbReference type="EMBL" id="DOTR01000013">
    <property type="protein sequence ID" value="HCA01123.1"/>
    <property type="molecule type" value="Genomic_DNA"/>
</dbReference>
<organism evidence="3">
    <name type="scientific">Halomonas campaniensis</name>
    <dbReference type="NCBI Taxonomy" id="213554"/>
    <lineage>
        <taxon>Bacteria</taxon>
        <taxon>Pseudomonadati</taxon>
        <taxon>Pseudomonadota</taxon>
        <taxon>Gammaproteobacteria</taxon>
        <taxon>Oceanospirillales</taxon>
        <taxon>Halomonadaceae</taxon>
        <taxon>Halomonas</taxon>
    </lineage>
</organism>
<feature type="transmembrane region" description="Helical" evidence="1">
    <location>
        <begin position="90"/>
        <end position="121"/>
    </location>
</feature>
<dbReference type="Pfam" id="PF00990">
    <property type="entry name" value="GGDEF"/>
    <property type="match status" value="1"/>
</dbReference>
<gene>
    <name evidence="3" type="ORF">DEO68_02805</name>
</gene>
<proteinExistence type="predicted"/>
<feature type="transmembrane region" description="Helical" evidence="1">
    <location>
        <begin position="133"/>
        <end position="148"/>
    </location>
</feature>